<keyword evidence="10 11" id="KW-0486">Methionine biosynthesis</keyword>
<feature type="binding site" evidence="11">
    <location>
        <position position="116"/>
    </location>
    <ligand>
        <name>5-methyltetrahydropteroyltri-L-glutamate</name>
        <dbReference type="ChEBI" id="CHEBI:58207"/>
    </ligand>
</feature>
<keyword evidence="7 11" id="KW-0479">Metal-binding</keyword>
<keyword evidence="6 11" id="KW-0808">Transferase</keyword>
<evidence type="ECO:0000256" key="11">
    <source>
        <dbReference type="HAMAP-Rule" id="MF_00172"/>
    </source>
</evidence>
<feature type="domain" description="Cobalamin-independent methionine synthase MetE N-terminal" evidence="16">
    <location>
        <begin position="6"/>
        <end position="308"/>
    </location>
</feature>
<evidence type="ECO:0000256" key="10">
    <source>
        <dbReference type="ARBA" id="ARBA00023167"/>
    </source>
</evidence>
<feature type="binding site" evidence="11 12">
    <location>
        <position position="604"/>
    </location>
    <ligand>
        <name>L-homocysteine</name>
        <dbReference type="ChEBI" id="CHEBI:58199"/>
    </ligand>
</feature>
<dbReference type="GO" id="GO:0008270">
    <property type="term" value="F:zinc ion binding"/>
    <property type="evidence" value="ECO:0007669"/>
    <property type="project" value="InterPro"/>
</dbReference>
<dbReference type="Gene3D" id="3.20.20.210">
    <property type="match status" value="2"/>
</dbReference>
<comment type="similarity">
    <text evidence="3 11">Belongs to the vitamin-B12 independent methionine synthase family.</text>
</comment>
<dbReference type="InterPro" id="IPR038071">
    <property type="entry name" value="UROD/MetE-like_sf"/>
</dbReference>
<dbReference type="NCBIfam" id="TIGR01371">
    <property type="entry name" value="met_syn_B12ind"/>
    <property type="match status" value="1"/>
</dbReference>
<proteinExistence type="inferred from homology"/>
<organism evidence="17 18">
    <name type="scientific">Luteimonas wenzhouensis</name>
    <dbReference type="NCBI Taxonomy" id="2599615"/>
    <lineage>
        <taxon>Bacteria</taxon>
        <taxon>Pseudomonadati</taxon>
        <taxon>Pseudomonadota</taxon>
        <taxon>Gammaproteobacteria</taxon>
        <taxon>Lysobacterales</taxon>
        <taxon>Lysobacteraceae</taxon>
        <taxon>Luteimonas</taxon>
    </lineage>
</organism>
<feature type="binding site" evidence="11 12">
    <location>
        <position position="489"/>
    </location>
    <ligand>
        <name>L-methionine</name>
        <dbReference type="ChEBI" id="CHEBI:57844"/>
    </ligand>
</feature>
<feature type="binding site" evidence="11">
    <location>
        <position position="610"/>
    </location>
    <ligand>
        <name>5-methyltetrahydropteroyltri-L-glutamate</name>
        <dbReference type="ChEBI" id="CHEBI:58207"/>
    </ligand>
</feature>
<evidence type="ECO:0000256" key="13">
    <source>
        <dbReference type="PIRSR" id="PIRSR000382-2"/>
    </source>
</evidence>
<dbReference type="OrthoDB" id="244285at2"/>
<evidence type="ECO:0000259" key="16">
    <source>
        <dbReference type="Pfam" id="PF08267"/>
    </source>
</evidence>
<dbReference type="InterPro" id="IPR013215">
    <property type="entry name" value="Cbl-indep_Met_Synth_N"/>
</dbReference>
<dbReference type="GO" id="GO:0071265">
    <property type="term" value="P:L-methionine biosynthetic process"/>
    <property type="evidence" value="ECO:0007669"/>
    <property type="project" value="UniProtKB-ARBA"/>
</dbReference>
<comment type="pathway">
    <text evidence="2 11">Amino-acid biosynthesis; L-methionine biosynthesis via de novo pathway; L-methionine from L-homocysteine (MetE route): step 1/1.</text>
</comment>
<evidence type="ECO:0000313" key="18">
    <source>
        <dbReference type="Proteomes" id="UP000315949"/>
    </source>
</evidence>
<feature type="binding site" evidence="12">
    <location>
        <position position="19"/>
    </location>
    <ligand>
        <name>5-methyltetrahydropteroyltri-L-glutamate</name>
        <dbReference type="ChEBI" id="CHEBI:58207"/>
    </ligand>
</feature>
<feature type="binding site" evidence="11">
    <location>
        <position position="731"/>
    </location>
    <ligand>
        <name>Zn(2+)</name>
        <dbReference type="ChEBI" id="CHEBI:29105"/>
        <note>catalytic</note>
    </ligand>
</feature>
<dbReference type="FunFam" id="3.20.20.210:FF:000002">
    <property type="entry name" value="5-methyltetrahydropteroyltriglutamate--homocysteine methyltransferase"/>
    <property type="match status" value="1"/>
</dbReference>
<dbReference type="AlphaFoldDB" id="A0A5C5TVV4"/>
<feature type="binding site" evidence="13">
    <location>
        <position position="731"/>
    </location>
    <ligand>
        <name>Zn(2+)</name>
        <dbReference type="ChEBI" id="CHEBI:29105"/>
        <label>1</label>
        <note>catalytic</note>
    </ligand>
</feature>
<comment type="cofactor">
    <cofactor evidence="11">
        <name>Zn(2+)</name>
        <dbReference type="ChEBI" id="CHEBI:29105"/>
    </cofactor>
    <text evidence="11">Binds 1 zinc ion per subunit.</text>
</comment>
<evidence type="ECO:0000256" key="14">
    <source>
        <dbReference type="PIRSR" id="PIRSR000382-3"/>
    </source>
</evidence>
<evidence type="ECO:0000256" key="2">
    <source>
        <dbReference type="ARBA" id="ARBA00004681"/>
    </source>
</evidence>
<reference evidence="17 18" key="1">
    <citation type="submission" date="2019-07" db="EMBL/GenBank/DDBJ databases">
        <title>Luteimonas sp. YD-1 nov., isolated from acidic soil.</title>
        <authorList>
            <person name="Zhou J."/>
        </authorList>
    </citation>
    <scope>NUCLEOTIDE SEQUENCE [LARGE SCALE GENOMIC DNA]</scope>
    <source>
        <strain evidence="17 18">YD-1</strain>
    </source>
</reference>
<protein>
    <recommendedName>
        <fullName evidence="11">5-methyltetrahydropteroyltriglutamate--homocysteine methyltransferase</fullName>
        <ecNumber evidence="11">2.1.1.14</ecNumber>
    </recommendedName>
    <alternativeName>
        <fullName evidence="11">Cobalamin-independent methionine synthase</fullName>
    </alternativeName>
    <alternativeName>
        <fullName evidence="11">Methionine synthase, vitamin-B12 independent isozyme</fullName>
    </alternativeName>
</protein>
<keyword evidence="5 11" id="KW-0028">Amino-acid biosynthesis</keyword>
<evidence type="ECO:0000259" key="15">
    <source>
        <dbReference type="Pfam" id="PF01717"/>
    </source>
</evidence>
<feature type="binding site" evidence="11">
    <location>
        <position position="670"/>
    </location>
    <ligand>
        <name>Zn(2+)</name>
        <dbReference type="ChEBI" id="CHEBI:29105"/>
        <note>catalytic</note>
    </ligand>
</feature>
<dbReference type="Pfam" id="PF01717">
    <property type="entry name" value="Meth_synt_2"/>
    <property type="match status" value="1"/>
</dbReference>
<evidence type="ECO:0000256" key="1">
    <source>
        <dbReference type="ARBA" id="ARBA00002777"/>
    </source>
</evidence>
<dbReference type="GO" id="GO:0032259">
    <property type="term" value="P:methylation"/>
    <property type="evidence" value="ECO:0007669"/>
    <property type="project" value="UniProtKB-KW"/>
</dbReference>
<feature type="binding site" evidence="13">
    <location>
        <position position="670"/>
    </location>
    <ligand>
        <name>Zn(2+)</name>
        <dbReference type="ChEBI" id="CHEBI:29105"/>
        <label>1</label>
        <note>catalytic</note>
    </ligand>
</feature>
<comment type="caution">
    <text evidence="17">The sequence shown here is derived from an EMBL/GenBank/DDBJ whole genome shotgun (WGS) entry which is preliminary data.</text>
</comment>
<feature type="binding site" evidence="11">
    <location>
        <begin position="16"/>
        <end position="19"/>
    </location>
    <ligand>
        <name>5-methyltetrahydropteroyltri-L-glutamate</name>
        <dbReference type="ChEBI" id="CHEBI:58207"/>
    </ligand>
</feature>
<dbReference type="EC" id="2.1.1.14" evidence="11"/>
<evidence type="ECO:0000256" key="3">
    <source>
        <dbReference type="ARBA" id="ARBA00009553"/>
    </source>
</evidence>
<comment type="function">
    <text evidence="1 11">Catalyzes the transfer of a methyl group from 5-methyltetrahydrofolate to homocysteine resulting in methionine formation.</text>
</comment>
<feature type="domain" description="Cobalamin-independent methionine synthase MetE C-terminal/archaeal" evidence="15">
    <location>
        <begin position="431"/>
        <end position="753"/>
    </location>
</feature>
<dbReference type="Proteomes" id="UP000315949">
    <property type="component" value="Unassembled WGS sequence"/>
</dbReference>
<evidence type="ECO:0000313" key="17">
    <source>
        <dbReference type="EMBL" id="TWT18331.1"/>
    </source>
</evidence>
<feature type="binding site" evidence="11 12">
    <location>
        <begin position="520"/>
        <end position="521"/>
    </location>
    <ligand>
        <name>5-methyltetrahydropteroyltri-L-glutamate</name>
        <dbReference type="ChEBI" id="CHEBI:58207"/>
    </ligand>
</feature>
<dbReference type="FunFam" id="3.20.20.210:FF:000003">
    <property type="entry name" value="5-methyltetrahydropteroyltriglutamate--homocysteine methyltransferase"/>
    <property type="match status" value="1"/>
</dbReference>
<dbReference type="PIRSF" id="PIRSF000382">
    <property type="entry name" value="MeTrfase_B12_ind"/>
    <property type="match status" value="1"/>
</dbReference>
<dbReference type="InterPro" id="IPR006276">
    <property type="entry name" value="Cobalamin-indep_Met_synthase"/>
</dbReference>
<accession>A0A5C5TVV4</accession>
<keyword evidence="9 11" id="KW-0862">Zinc</keyword>
<feature type="binding site" evidence="12">
    <location>
        <position position="121"/>
    </location>
    <ligand>
        <name>5-methyltetrahydropteroyltri-L-glutamate</name>
        <dbReference type="ChEBI" id="CHEBI:58207"/>
    </ligand>
</feature>
<dbReference type="NCBIfam" id="NF003556">
    <property type="entry name" value="PRK05222.1"/>
    <property type="match status" value="1"/>
</dbReference>
<dbReference type="PANTHER" id="PTHR30519">
    <property type="entry name" value="5-METHYLTETRAHYDROPTEROYLTRIGLUTAMATE--HOMOCYSTEINE METHYLTRANSFERASE"/>
    <property type="match status" value="1"/>
</dbReference>
<comment type="catalytic activity">
    <reaction evidence="11">
        <text>5-methyltetrahydropteroyltri-L-glutamate + L-homocysteine = tetrahydropteroyltri-L-glutamate + L-methionine</text>
        <dbReference type="Rhea" id="RHEA:21196"/>
        <dbReference type="ChEBI" id="CHEBI:57844"/>
        <dbReference type="ChEBI" id="CHEBI:58140"/>
        <dbReference type="ChEBI" id="CHEBI:58199"/>
        <dbReference type="ChEBI" id="CHEBI:58207"/>
        <dbReference type="EC" id="2.1.1.14"/>
    </reaction>
</comment>
<feature type="binding site" evidence="11">
    <location>
        <position position="648"/>
    </location>
    <ligand>
        <name>Zn(2+)</name>
        <dbReference type="ChEBI" id="CHEBI:29105"/>
        <note>catalytic</note>
    </ligand>
</feature>
<feature type="binding site" evidence="11 12">
    <location>
        <position position="566"/>
    </location>
    <ligand>
        <name>5-methyltetrahydropteroyltri-L-glutamate</name>
        <dbReference type="ChEBI" id="CHEBI:58207"/>
    </ligand>
</feature>
<feature type="binding site" evidence="11 12">
    <location>
        <position position="604"/>
    </location>
    <ligand>
        <name>L-methionine</name>
        <dbReference type="ChEBI" id="CHEBI:57844"/>
    </ligand>
</feature>
<feature type="binding site" evidence="11 12">
    <location>
        <begin position="436"/>
        <end position="438"/>
    </location>
    <ligand>
        <name>L-methionine</name>
        <dbReference type="ChEBI" id="CHEBI:57844"/>
    </ligand>
</feature>
<sequence length="762" mass="85019">MTTVCNLGFPRIGLRRELKKAVEAYWRGDSTAGQLHDQARALRLRHWQLQHAAGADVVPCNDFSLYDHVLDTAVLFDAIPARYRPLFDADPLRGYFSMARGWQDDGLDLPALEMTKWFDTNYHYLVPELERGQSFRLRGDKPLAEFIEARDAGARARPVLLGPVSFLLLSKCVDGSQALDLLPALLTAYAQLLAQLRDAGAQWVQLDEPCLVLDLGDAERRAYEEAYHTLADAAGPKLLLATYFGTLEHNLPWAASLPAQGLHVDLVRAPGQLDAVLGALREDCVLSLGLVDGRNIWRADLDRAVLLARSAADRLGKERLQVAPSCSMLHVPIDASLETGLATELRGWLAFAKEKLSELRVVADALNGLASANATLELARERLQQRRRSRRVHRAEVAARVEALTPDDARRKSPYAQRSALQQRRYGLPAFPTTTIGSFPQTPEVRKARAAFRAGRLDESQYVQFLEQQTAHCVQVQEQIGIDVLVHGEFERNDMVEYFGEQLEGFAFTRNGWVQSYGSRCVKPPIIYGDVSRPAPMTVRWSTYAQSLTQRPMKGMLTGPVTLLQWSFVRDDQPRADTCRQIAIALRDEVADLEAAGIGIIQVDEPALREGLPLLRKDWDAYLEWAVECFRITTSPVDDETQIHTHMCYSEFNDIIEAVAAMDADVISIETSRSRMELLDAFAQFRYPNAIGPGIYDIHSPRIPDRDEMGDLLRKATSVLAVDQIWVNPDCGLKTRGWAETTAALEAMVAAAKELRLDQAAA</sequence>
<evidence type="ECO:0000256" key="6">
    <source>
        <dbReference type="ARBA" id="ARBA00022679"/>
    </source>
</evidence>
<feature type="binding site" evidence="13">
    <location>
        <position position="646"/>
    </location>
    <ligand>
        <name>Zn(2+)</name>
        <dbReference type="ChEBI" id="CHEBI:29105"/>
        <label>1</label>
        <note>catalytic</note>
    </ligand>
</feature>
<keyword evidence="8 11" id="KW-0677">Repeat</keyword>
<evidence type="ECO:0000256" key="12">
    <source>
        <dbReference type="PIRSR" id="PIRSR000382-1"/>
    </source>
</evidence>
<dbReference type="CDD" id="cd03312">
    <property type="entry name" value="CIMS_N_terminal_like"/>
    <property type="match status" value="1"/>
</dbReference>
<feature type="active site" description="Proton donor" evidence="11 14">
    <location>
        <position position="699"/>
    </location>
</feature>
<gene>
    <name evidence="11 17" type="primary">metE</name>
    <name evidence="17" type="ORF">FQY79_10620</name>
</gene>
<dbReference type="Pfam" id="PF08267">
    <property type="entry name" value="Meth_synt_1"/>
    <property type="match status" value="1"/>
</dbReference>
<dbReference type="RefSeq" id="WP_146312896.1">
    <property type="nucleotide sequence ID" value="NZ_VOHE01000005.1"/>
</dbReference>
<dbReference type="InterPro" id="IPR002629">
    <property type="entry name" value="Met_Synth_C/arc"/>
</dbReference>
<name>A0A5C5TVV4_9GAMM</name>
<evidence type="ECO:0000256" key="8">
    <source>
        <dbReference type="ARBA" id="ARBA00022737"/>
    </source>
</evidence>
<dbReference type="SUPFAM" id="SSF51726">
    <property type="entry name" value="UROD/MetE-like"/>
    <property type="match status" value="2"/>
</dbReference>
<feature type="binding site" evidence="11">
    <location>
        <position position="489"/>
    </location>
    <ligand>
        <name>L-homocysteine</name>
        <dbReference type="ChEBI" id="CHEBI:58199"/>
    </ligand>
</feature>
<keyword evidence="4 11" id="KW-0489">Methyltransferase</keyword>
<keyword evidence="18" id="KW-1185">Reference proteome</keyword>
<dbReference type="EMBL" id="VOHE01000005">
    <property type="protein sequence ID" value="TWT18331.1"/>
    <property type="molecule type" value="Genomic_DNA"/>
</dbReference>
<dbReference type="UniPathway" id="UPA00051">
    <property type="reaction ID" value="UER00082"/>
</dbReference>
<feature type="binding site" evidence="11">
    <location>
        <position position="646"/>
    </location>
    <ligand>
        <name>Zn(2+)</name>
        <dbReference type="ChEBI" id="CHEBI:29105"/>
        <note>catalytic</note>
    </ligand>
</feature>
<feature type="binding site" evidence="11 12">
    <location>
        <begin position="436"/>
        <end position="438"/>
    </location>
    <ligand>
        <name>L-homocysteine</name>
        <dbReference type="ChEBI" id="CHEBI:58199"/>
    </ligand>
</feature>
<dbReference type="CDD" id="cd03311">
    <property type="entry name" value="CIMS_C_terminal_like"/>
    <property type="match status" value="1"/>
</dbReference>
<dbReference type="GO" id="GO:0003871">
    <property type="term" value="F:5-methyltetrahydropteroyltriglutamate-homocysteine S-methyltransferase activity"/>
    <property type="evidence" value="ECO:0007669"/>
    <property type="project" value="UniProtKB-UniRule"/>
</dbReference>
<comment type="cofactor">
    <cofactor evidence="13">
        <name>Zn(2+)</name>
        <dbReference type="ChEBI" id="CHEBI:29105"/>
    </cofactor>
    <text evidence="13">Binds 2 Zn(2+) ions per subunit.</text>
</comment>
<evidence type="ECO:0000256" key="5">
    <source>
        <dbReference type="ARBA" id="ARBA00022605"/>
    </source>
</evidence>
<evidence type="ECO:0000256" key="9">
    <source>
        <dbReference type="ARBA" id="ARBA00022833"/>
    </source>
</evidence>
<feature type="binding site" evidence="13">
    <location>
        <position position="648"/>
    </location>
    <ligand>
        <name>Zn(2+)</name>
        <dbReference type="ChEBI" id="CHEBI:29105"/>
        <label>1</label>
        <note>catalytic</note>
    </ligand>
</feature>
<evidence type="ECO:0000256" key="4">
    <source>
        <dbReference type="ARBA" id="ARBA00022603"/>
    </source>
</evidence>
<evidence type="ECO:0000256" key="7">
    <source>
        <dbReference type="ARBA" id="ARBA00022723"/>
    </source>
</evidence>
<dbReference type="HAMAP" id="MF_00172">
    <property type="entry name" value="Meth_synth"/>
    <property type="match status" value="1"/>
</dbReference>